<accession>A0A9D4YUE5</accession>
<evidence type="ECO:0000313" key="3">
    <source>
        <dbReference type="Proteomes" id="UP001055712"/>
    </source>
</evidence>
<feature type="region of interest" description="Disordered" evidence="1">
    <location>
        <begin position="317"/>
        <end position="365"/>
    </location>
</feature>
<dbReference type="AlphaFoldDB" id="A0A9D4YUE5"/>
<keyword evidence="3" id="KW-1185">Reference proteome</keyword>
<name>A0A9D4YUE5_CHLVU</name>
<evidence type="ECO:0008006" key="4">
    <source>
        <dbReference type="Google" id="ProtNLM"/>
    </source>
</evidence>
<protein>
    <recommendedName>
        <fullName evidence="4">Adhesin domain-containing protein</fullName>
    </recommendedName>
</protein>
<sequence length="386" mass="38347">MLRLLLPDVHADLDVRVGEHEAIELSSATQLEAQQSPHPSRTGAAQVTVTSSSSSRVAATPLQLTALAPSRFLWVEASSGGGSVNVEVVQEGSLTVSTSGGDISVPKVKAVHAHLASGGGAIRGGVTGVDVRLESGGGPVDLKTLVGKLAAVSTSCSGGGSGNGGAGGGESRGGPLTIGACYAEELELDSGGGDVHVTNMDCRNAVATLRSGGGAVAVDSLDGNLAIDSGGGAVQVQLADNAGSISISSGGGGVSLFLSPGLAGRLVVVGGKVTGTSAILCQGQQQPDGSTHFRLDPAAAFGSHARLGPHQQSLGELPGAAGWGARPAPQSRMQRGGPVQHRPPGNAVTSASSGQAGADIVVDSGRDGTVSLEHRDWRDALRQRWS</sequence>
<reference evidence="2" key="2">
    <citation type="submission" date="2020-11" db="EMBL/GenBank/DDBJ databases">
        <authorList>
            <person name="Cecchin M."/>
            <person name="Marcolungo L."/>
            <person name="Rossato M."/>
            <person name="Girolomoni L."/>
            <person name="Cosentino E."/>
            <person name="Cuine S."/>
            <person name="Li-Beisson Y."/>
            <person name="Delledonne M."/>
            <person name="Ballottari M."/>
        </authorList>
    </citation>
    <scope>NUCLEOTIDE SEQUENCE</scope>
    <source>
        <strain evidence="2">211/11P</strain>
        <tissue evidence="2">Whole cell</tissue>
    </source>
</reference>
<organism evidence="2 3">
    <name type="scientific">Chlorella vulgaris</name>
    <name type="common">Green alga</name>
    <dbReference type="NCBI Taxonomy" id="3077"/>
    <lineage>
        <taxon>Eukaryota</taxon>
        <taxon>Viridiplantae</taxon>
        <taxon>Chlorophyta</taxon>
        <taxon>core chlorophytes</taxon>
        <taxon>Trebouxiophyceae</taxon>
        <taxon>Chlorellales</taxon>
        <taxon>Chlorellaceae</taxon>
        <taxon>Chlorella clade</taxon>
        <taxon>Chlorella</taxon>
    </lineage>
</organism>
<comment type="caution">
    <text evidence="2">The sequence shown here is derived from an EMBL/GenBank/DDBJ whole genome shotgun (WGS) entry which is preliminary data.</text>
</comment>
<dbReference type="Proteomes" id="UP001055712">
    <property type="component" value="Unassembled WGS sequence"/>
</dbReference>
<proteinExistence type="predicted"/>
<dbReference type="PANTHER" id="PTHR34094:SF1">
    <property type="entry name" value="PROTEIN FAM185A"/>
    <property type="match status" value="1"/>
</dbReference>
<dbReference type="EMBL" id="SIDB01000010">
    <property type="protein sequence ID" value="KAI3426919.1"/>
    <property type="molecule type" value="Genomic_DNA"/>
</dbReference>
<dbReference type="OrthoDB" id="1897019at2759"/>
<evidence type="ECO:0000313" key="2">
    <source>
        <dbReference type="EMBL" id="KAI3426919.1"/>
    </source>
</evidence>
<dbReference type="PANTHER" id="PTHR34094">
    <property type="match status" value="1"/>
</dbReference>
<feature type="compositionally biased region" description="Low complexity" evidence="1">
    <location>
        <begin position="318"/>
        <end position="329"/>
    </location>
</feature>
<evidence type="ECO:0000256" key="1">
    <source>
        <dbReference type="SAM" id="MobiDB-lite"/>
    </source>
</evidence>
<reference evidence="2" key="1">
    <citation type="journal article" date="2019" name="Plant J.">
        <title>Chlorella vulgaris genome assembly and annotation reveals the molecular basis for metabolic acclimation to high light conditions.</title>
        <authorList>
            <person name="Cecchin M."/>
            <person name="Marcolungo L."/>
            <person name="Rossato M."/>
            <person name="Girolomoni L."/>
            <person name="Cosentino E."/>
            <person name="Cuine S."/>
            <person name="Li-Beisson Y."/>
            <person name="Delledonne M."/>
            <person name="Ballottari M."/>
        </authorList>
    </citation>
    <scope>NUCLEOTIDE SEQUENCE</scope>
    <source>
        <strain evidence="2">211/11P</strain>
    </source>
</reference>
<gene>
    <name evidence="2" type="ORF">D9Q98_006863</name>
</gene>